<sequence length="103" mass="11260">MHEFPARNTIEIIVPPGHPSSKPVFPPGPKKWWGPGSFHMDPRPPYCWLGGVKVPSSPCLEQLLTQLSPVTSLPSRAVTPFTRRQTSVICQPGAHSPVGDIRS</sequence>
<protein>
    <submittedName>
        <fullName evidence="2">Uncharacterized protein</fullName>
    </submittedName>
</protein>
<evidence type="ECO:0000256" key="1">
    <source>
        <dbReference type="SAM" id="MobiDB-lite"/>
    </source>
</evidence>
<keyword evidence="3" id="KW-1185">Reference proteome</keyword>
<evidence type="ECO:0000313" key="2">
    <source>
        <dbReference type="EMBL" id="CAI9157059.1"/>
    </source>
</evidence>
<dbReference type="Proteomes" id="UP001176941">
    <property type="component" value="Chromosome 15"/>
</dbReference>
<dbReference type="EMBL" id="OX459951">
    <property type="protein sequence ID" value="CAI9157059.1"/>
    <property type="molecule type" value="Genomic_DNA"/>
</dbReference>
<evidence type="ECO:0000313" key="3">
    <source>
        <dbReference type="Proteomes" id="UP001176941"/>
    </source>
</evidence>
<gene>
    <name evidence="2" type="ORF">MRATA1EN1_LOCUS6021</name>
</gene>
<organism evidence="2 3">
    <name type="scientific">Rangifer tarandus platyrhynchus</name>
    <name type="common">Svalbard reindeer</name>
    <dbReference type="NCBI Taxonomy" id="3082113"/>
    <lineage>
        <taxon>Eukaryota</taxon>
        <taxon>Metazoa</taxon>
        <taxon>Chordata</taxon>
        <taxon>Craniata</taxon>
        <taxon>Vertebrata</taxon>
        <taxon>Euteleostomi</taxon>
        <taxon>Mammalia</taxon>
        <taxon>Eutheria</taxon>
        <taxon>Laurasiatheria</taxon>
        <taxon>Artiodactyla</taxon>
        <taxon>Ruminantia</taxon>
        <taxon>Pecora</taxon>
        <taxon>Cervidae</taxon>
        <taxon>Odocoileinae</taxon>
        <taxon>Rangifer</taxon>
    </lineage>
</organism>
<accession>A0ABN8Y6T6</accession>
<proteinExistence type="predicted"/>
<feature type="region of interest" description="Disordered" evidence="1">
    <location>
        <begin position="1"/>
        <end position="27"/>
    </location>
</feature>
<reference evidence="2" key="1">
    <citation type="submission" date="2023-04" db="EMBL/GenBank/DDBJ databases">
        <authorList>
            <consortium name="ELIXIR-Norway"/>
        </authorList>
    </citation>
    <scope>NUCLEOTIDE SEQUENCE [LARGE SCALE GENOMIC DNA]</scope>
</reference>
<name>A0ABN8Y6T6_RANTA</name>